<dbReference type="EMBL" id="VSWC01000184">
    <property type="protein sequence ID" value="KAA1067793.1"/>
    <property type="molecule type" value="Genomic_DNA"/>
</dbReference>
<comment type="caution">
    <text evidence="1">The sequence shown here is derived from an EMBL/GenBank/DDBJ whole genome shotgun (WGS) entry which is preliminary data.</text>
</comment>
<dbReference type="AlphaFoldDB" id="A0A5B0LV95"/>
<name>A0A5B0LV95_PUCGR</name>
<keyword evidence="2" id="KW-1185">Reference proteome</keyword>
<proteinExistence type="predicted"/>
<evidence type="ECO:0000313" key="2">
    <source>
        <dbReference type="Proteomes" id="UP000324748"/>
    </source>
</evidence>
<sequence length="157" mass="17938">MHILPNKPGLESPLNFNINRFKYHLYLVIIITQQRIHVLMGAPEYPHHQPRLFIVDNAVQLLLEAQDVNSVSFYITRNTTRWMTYSIGSSHIPFDEGPSEEFLVFNALIWTRSTNTVSDTITLYFMENGSGTTALDKLKPSAGYAGYSTNFKLPQRS</sequence>
<accession>A0A5B0LV95</accession>
<dbReference type="Proteomes" id="UP000324748">
    <property type="component" value="Unassembled WGS sequence"/>
</dbReference>
<gene>
    <name evidence="1" type="ORF">PGT21_017276</name>
</gene>
<evidence type="ECO:0000313" key="1">
    <source>
        <dbReference type="EMBL" id="KAA1067793.1"/>
    </source>
</evidence>
<protein>
    <submittedName>
        <fullName evidence="1">Uncharacterized protein</fullName>
    </submittedName>
</protein>
<dbReference type="OrthoDB" id="10352810at2759"/>
<reference evidence="1 2" key="1">
    <citation type="submission" date="2019-05" db="EMBL/GenBank/DDBJ databases">
        <title>Emergence of the Ug99 lineage of the wheat stem rust pathogen through somatic hybridization.</title>
        <authorList>
            <person name="Li F."/>
            <person name="Upadhyaya N.M."/>
            <person name="Sperschneider J."/>
            <person name="Matny O."/>
            <person name="Nguyen-Phuc H."/>
            <person name="Mago R."/>
            <person name="Raley C."/>
            <person name="Miller M.E."/>
            <person name="Silverstein K.A.T."/>
            <person name="Henningsen E."/>
            <person name="Hirsch C.D."/>
            <person name="Visser B."/>
            <person name="Pretorius Z.A."/>
            <person name="Steffenson B.J."/>
            <person name="Schwessinger B."/>
            <person name="Dodds P.N."/>
            <person name="Figueroa M."/>
        </authorList>
    </citation>
    <scope>NUCLEOTIDE SEQUENCE [LARGE SCALE GENOMIC DNA]</scope>
    <source>
        <strain evidence="1">21-0</strain>
    </source>
</reference>
<organism evidence="1 2">
    <name type="scientific">Puccinia graminis f. sp. tritici</name>
    <dbReference type="NCBI Taxonomy" id="56615"/>
    <lineage>
        <taxon>Eukaryota</taxon>
        <taxon>Fungi</taxon>
        <taxon>Dikarya</taxon>
        <taxon>Basidiomycota</taxon>
        <taxon>Pucciniomycotina</taxon>
        <taxon>Pucciniomycetes</taxon>
        <taxon>Pucciniales</taxon>
        <taxon>Pucciniaceae</taxon>
        <taxon>Puccinia</taxon>
    </lineage>
</organism>